<keyword evidence="1" id="KW-0812">Transmembrane</keyword>
<gene>
    <name evidence="2" type="ORF">LX73_2475</name>
</gene>
<sequence length="136" mass="16093">MQWLAYLGILLALAYVYLSFESYQENGWEFETIVNLICVIAWLVISYTNINNATSVEEIKLFENGITFTENKKEESIFWDEIKSINMTNNALFLTLDSKKQKELYIGYLEYKQLQEAKQKLRLFSDEHQITFSSKY</sequence>
<organism evidence="2 3">
    <name type="scientific">Fodinibius salinus</name>
    <dbReference type="NCBI Taxonomy" id="860790"/>
    <lineage>
        <taxon>Bacteria</taxon>
        <taxon>Pseudomonadati</taxon>
        <taxon>Balneolota</taxon>
        <taxon>Balneolia</taxon>
        <taxon>Balneolales</taxon>
        <taxon>Balneolaceae</taxon>
        <taxon>Fodinibius</taxon>
    </lineage>
</organism>
<dbReference type="EMBL" id="VNHY01000004">
    <property type="protein sequence ID" value="TYP92221.1"/>
    <property type="molecule type" value="Genomic_DNA"/>
</dbReference>
<protein>
    <submittedName>
        <fullName evidence="2">Uncharacterized protein</fullName>
    </submittedName>
</protein>
<reference evidence="2 3" key="1">
    <citation type="submission" date="2019-07" db="EMBL/GenBank/DDBJ databases">
        <title>Genomic Encyclopedia of Archaeal and Bacterial Type Strains, Phase II (KMG-II): from individual species to whole genera.</title>
        <authorList>
            <person name="Goeker M."/>
        </authorList>
    </citation>
    <scope>NUCLEOTIDE SEQUENCE [LARGE SCALE GENOMIC DNA]</scope>
    <source>
        <strain evidence="2 3">DSM 21935</strain>
    </source>
</reference>
<keyword evidence="1" id="KW-1133">Transmembrane helix</keyword>
<evidence type="ECO:0000313" key="2">
    <source>
        <dbReference type="EMBL" id="TYP92221.1"/>
    </source>
</evidence>
<feature type="transmembrane region" description="Helical" evidence="1">
    <location>
        <begin position="30"/>
        <end position="50"/>
    </location>
</feature>
<evidence type="ECO:0000256" key="1">
    <source>
        <dbReference type="SAM" id="Phobius"/>
    </source>
</evidence>
<accession>A0A5D3YGK5</accession>
<proteinExistence type="predicted"/>
<dbReference type="AlphaFoldDB" id="A0A5D3YGK5"/>
<evidence type="ECO:0000313" key="3">
    <source>
        <dbReference type="Proteomes" id="UP000324595"/>
    </source>
</evidence>
<name>A0A5D3YGK5_9BACT</name>
<keyword evidence="1" id="KW-0472">Membrane</keyword>
<keyword evidence="3" id="KW-1185">Reference proteome</keyword>
<dbReference type="Proteomes" id="UP000324595">
    <property type="component" value="Unassembled WGS sequence"/>
</dbReference>
<comment type="caution">
    <text evidence="2">The sequence shown here is derived from an EMBL/GenBank/DDBJ whole genome shotgun (WGS) entry which is preliminary data.</text>
</comment>